<name>A0A7T8ER06_9CAUD</name>
<evidence type="ECO:0000313" key="3">
    <source>
        <dbReference type="Proteomes" id="UP000595692"/>
    </source>
</evidence>
<dbReference type="Proteomes" id="UP000595692">
    <property type="component" value="Segment"/>
</dbReference>
<dbReference type="EMBL" id="MW286266">
    <property type="protein sequence ID" value="QQO90779.1"/>
    <property type="molecule type" value="Genomic_DNA"/>
</dbReference>
<evidence type="ECO:0000313" key="2">
    <source>
        <dbReference type="EMBL" id="QQO90779.1"/>
    </source>
</evidence>
<proteinExistence type="predicted"/>
<keyword evidence="3" id="KW-1185">Reference proteome</keyword>
<reference evidence="2 3" key="1">
    <citation type="submission" date="2020-11" db="EMBL/GenBank/DDBJ databases">
        <authorList>
            <person name="Joergensen J.B."/>
            <person name="Djurhuus A.M."/>
            <person name="Carstens A.B."/>
            <person name="Kot W."/>
            <person name="Neve H."/>
            <person name="Morris C.E."/>
            <person name="Hansen L.H."/>
        </authorList>
    </citation>
    <scope>NUCLEOTIDE SEQUENCE [LARGE SCALE GENOMIC DNA]</scope>
</reference>
<feature type="transmembrane region" description="Helical" evidence="1">
    <location>
        <begin position="113"/>
        <end position="133"/>
    </location>
</feature>
<keyword evidence="1" id="KW-1133">Transmembrane helix</keyword>
<accession>A0A7T8ER06</accession>
<protein>
    <submittedName>
        <fullName evidence="2">Uncharacterized protein</fullName>
    </submittedName>
</protein>
<sequence>MAKSSAAQALASLGYKFQAKIKEVGNLKHEVKRLTLALSAAGSHTGEQVTIAELHARIRQLNGRIVEQSDELVQKQLRLNVATKAYENGVVERNSLAQLYKDAKSSVGEWKSFSLIAAVLGVAVGSLGTLAYLQQVV</sequence>
<keyword evidence="1" id="KW-0812">Transmembrane</keyword>
<evidence type="ECO:0000256" key="1">
    <source>
        <dbReference type="SAM" id="Phobius"/>
    </source>
</evidence>
<organism evidence="2 3">
    <name type="scientific">Pseudomonas phage Bertil</name>
    <dbReference type="NCBI Taxonomy" id="2801385"/>
    <lineage>
        <taxon>Viruses</taxon>
        <taxon>Duplodnaviria</taxon>
        <taxon>Heunggongvirae</taxon>
        <taxon>Uroviricota</taxon>
        <taxon>Caudoviricetes</taxon>
        <taxon>Autographivirales</taxon>
        <taxon>Autoscriptoviridae</taxon>
        <taxon>Bertilvirus</taxon>
        <taxon>Bertilvirus bertil</taxon>
    </lineage>
</organism>
<keyword evidence="1" id="KW-0472">Membrane</keyword>